<feature type="compositionally biased region" description="Basic and acidic residues" evidence="8">
    <location>
        <begin position="467"/>
        <end position="615"/>
    </location>
</feature>
<reference evidence="10 11" key="1">
    <citation type="journal article" date="2019" name="Nat. Ecol. Evol.">
        <title>Megaphylogeny resolves global patterns of mushroom evolution.</title>
        <authorList>
            <person name="Varga T."/>
            <person name="Krizsan K."/>
            <person name="Foldi C."/>
            <person name="Dima B."/>
            <person name="Sanchez-Garcia M."/>
            <person name="Sanchez-Ramirez S."/>
            <person name="Szollosi G.J."/>
            <person name="Szarkandi J.G."/>
            <person name="Papp V."/>
            <person name="Albert L."/>
            <person name="Andreopoulos W."/>
            <person name="Angelini C."/>
            <person name="Antonin V."/>
            <person name="Barry K.W."/>
            <person name="Bougher N.L."/>
            <person name="Buchanan P."/>
            <person name="Buyck B."/>
            <person name="Bense V."/>
            <person name="Catcheside P."/>
            <person name="Chovatia M."/>
            <person name="Cooper J."/>
            <person name="Damon W."/>
            <person name="Desjardin D."/>
            <person name="Finy P."/>
            <person name="Geml J."/>
            <person name="Haridas S."/>
            <person name="Hughes K."/>
            <person name="Justo A."/>
            <person name="Karasinski D."/>
            <person name="Kautmanova I."/>
            <person name="Kiss B."/>
            <person name="Kocsube S."/>
            <person name="Kotiranta H."/>
            <person name="LaButti K.M."/>
            <person name="Lechner B.E."/>
            <person name="Liimatainen K."/>
            <person name="Lipzen A."/>
            <person name="Lukacs Z."/>
            <person name="Mihaltcheva S."/>
            <person name="Morgado L.N."/>
            <person name="Niskanen T."/>
            <person name="Noordeloos M.E."/>
            <person name="Ohm R.A."/>
            <person name="Ortiz-Santana B."/>
            <person name="Ovrebo C."/>
            <person name="Racz N."/>
            <person name="Riley R."/>
            <person name="Savchenko A."/>
            <person name="Shiryaev A."/>
            <person name="Soop K."/>
            <person name="Spirin V."/>
            <person name="Szebenyi C."/>
            <person name="Tomsovsky M."/>
            <person name="Tulloss R.E."/>
            <person name="Uehling J."/>
            <person name="Grigoriev I.V."/>
            <person name="Vagvolgyi C."/>
            <person name="Papp T."/>
            <person name="Martin F.M."/>
            <person name="Miettinen O."/>
            <person name="Hibbett D.S."/>
            <person name="Nagy L.G."/>
        </authorList>
    </citation>
    <scope>NUCLEOTIDE SEQUENCE [LARGE SCALE GENOMIC DNA]</scope>
    <source>
        <strain evidence="10 11">CBS 309.79</strain>
    </source>
</reference>
<evidence type="ECO:0000256" key="6">
    <source>
        <dbReference type="ARBA" id="ARBA00022884"/>
    </source>
</evidence>
<name>A0A5C3R781_9AGAR</name>
<dbReference type="Gene3D" id="1.25.40.180">
    <property type="match status" value="2"/>
</dbReference>
<feature type="compositionally biased region" description="Basic and acidic residues" evidence="8">
    <location>
        <begin position="622"/>
        <end position="638"/>
    </location>
</feature>
<dbReference type="FunFam" id="1.25.40.180:FF:000020">
    <property type="entry name" value="Eukaryotic translation initiation factor subunit"/>
    <property type="match status" value="1"/>
</dbReference>
<evidence type="ECO:0000256" key="4">
    <source>
        <dbReference type="ARBA" id="ARBA00022540"/>
    </source>
</evidence>
<protein>
    <recommendedName>
        <fullName evidence="9">MI domain-containing protein</fullName>
    </recommendedName>
</protein>
<evidence type="ECO:0000256" key="5">
    <source>
        <dbReference type="ARBA" id="ARBA00022553"/>
    </source>
</evidence>
<dbReference type="GO" id="GO:0003743">
    <property type="term" value="F:translation initiation factor activity"/>
    <property type="evidence" value="ECO:0007669"/>
    <property type="project" value="UniProtKB-KW"/>
</dbReference>
<keyword evidence="4" id="KW-0396">Initiation factor</keyword>
<evidence type="ECO:0000313" key="11">
    <source>
        <dbReference type="Proteomes" id="UP000305067"/>
    </source>
</evidence>
<feature type="region of interest" description="Disordered" evidence="8">
    <location>
        <begin position="764"/>
        <end position="813"/>
    </location>
</feature>
<evidence type="ECO:0000259" key="9">
    <source>
        <dbReference type="PROSITE" id="PS51366"/>
    </source>
</evidence>
<organism evidence="10 11">
    <name type="scientific">Pterulicium gracile</name>
    <dbReference type="NCBI Taxonomy" id="1884261"/>
    <lineage>
        <taxon>Eukaryota</taxon>
        <taxon>Fungi</taxon>
        <taxon>Dikarya</taxon>
        <taxon>Basidiomycota</taxon>
        <taxon>Agaricomycotina</taxon>
        <taxon>Agaricomycetes</taxon>
        <taxon>Agaricomycetidae</taxon>
        <taxon>Agaricales</taxon>
        <taxon>Pleurotineae</taxon>
        <taxon>Pterulaceae</taxon>
        <taxon>Pterulicium</taxon>
    </lineage>
</organism>
<feature type="compositionally biased region" description="Basic and acidic residues" evidence="8">
    <location>
        <begin position="427"/>
        <end position="438"/>
    </location>
</feature>
<dbReference type="SMART" id="SM00543">
    <property type="entry name" value="MIF4G"/>
    <property type="match status" value="1"/>
</dbReference>
<comment type="subcellular location">
    <subcellularLocation>
        <location evidence="1">Cytoplasm</location>
    </subcellularLocation>
</comment>
<dbReference type="InterPro" id="IPR036211">
    <property type="entry name" value="eIF4G_eIF4E-bd_sf"/>
</dbReference>
<dbReference type="GO" id="GO:0010494">
    <property type="term" value="C:cytoplasmic stress granule"/>
    <property type="evidence" value="ECO:0007669"/>
    <property type="project" value="UniProtKB-ARBA"/>
</dbReference>
<comment type="similarity">
    <text evidence="2">Belongs to the eukaryotic initiation factor 4G family.</text>
</comment>
<dbReference type="Gene3D" id="1.20.970.30">
    <property type="entry name" value="eIF4G, eIF4E-binding domain"/>
    <property type="match status" value="1"/>
</dbReference>
<dbReference type="PROSITE" id="PS51366">
    <property type="entry name" value="MI"/>
    <property type="match status" value="1"/>
</dbReference>
<feature type="compositionally biased region" description="Basic and acidic residues" evidence="8">
    <location>
        <begin position="1282"/>
        <end position="1291"/>
    </location>
</feature>
<dbReference type="InterPro" id="IPR003890">
    <property type="entry name" value="MIF4G-like_typ-3"/>
</dbReference>
<feature type="compositionally biased region" description="Polar residues" evidence="8">
    <location>
        <begin position="75"/>
        <end position="90"/>
    </location>
</feature>
<feature type="region of interest" description="Disordered" evidence="8">
    <location>
        <begin position="827"/>
        <end position="882"/>
    </location>
</feature>
<dbReference type="PANTHER" id="PTHR23253:SF9">
    <property type="entry name" value="EUKARYOTIC TRANSLATION INITIATION FACTOR 4 GAMMA 2"/>
    <property type="match status" value="1"/>
</dbReference>
<dbReference type="InterPro" id="IPR003891">
    <property type="entry name" value="Initiation_fac_eIF4g_MI"/>
</dbReference>
<dbReference type="OrthoDB" id="514777at2759"/>
<keyword evidence="5" id="KW-0597">Phosphoprotein</keyword>
<feature type="compositionally biased region" description="Polar residues" evidence="8">
    <location>
        <begin position="845"/>
        <end position="859"/>
    </location>
</feature>
<dbReference type="GO" id="GO:0003729">
    <property type="term" value="F:mRNA binding"/>
    <property type="evidence" value="ECO:0007669"/>
    <property type="project" value="TreeGrafter"/>
</dbReference>
<feature type="compositionally biased region" description="Low complexity" evidence="8">
    <location>
        <begin position="132"/>
        <end position="166"/>
    </location>
</feature>
<feature type="compositionally biased region" description="Low complexity" evidence="8">
    <location>
        <begin position="189"/>
        <end position="202"/>
    </location>
</feature>
<sequence>MSKPSTSGTKNPPPLPTKSAWSRGPPSASSAQSPRSQSPAPSPSTPTAPSHQGGHSRKPSALGQSVPFKDGVSIPRNNVGSVKQGSSVTFGSIDEPSAPISSSPAAVPSIKPDVPKTFGSVPVSPAQLTNGKSSMSSVTSVPSSSSKAPSTSTPPSSVPSTSSTPPASTPPAPVKQKPKMDVRSLFKGSSAPAQQEASSPSARNSALPGQPQPPPVQTPSASGSAQPGGSHPVPFVPRGQVGTPVPPRSPVFNRHPTNGAPPRPGAAPPTPGGQPPMGSPRMAPNQQQHQVPPAGMPLPQWPAYYYYSDPNYPQMYQPQQWYMPPPHHGHQMPQGTPGPQPHQGLPMSPRNAPPPLPAPGTPTPPHAVPASPHIPHATPSHNHSNSITSPPPPTPGTPTGNASVRLNTNANAFVPTQRRGVTIKQADGTEVKLQDMRKPSPTPGGASGSPSNDFATATASPARKSVVRLESEDDRKKRLAEEHAREEEARKSKEKEKEEEDAKTRAEEKKKEDEEKAKREGEEKAKKAEEEKERQRVEEEERKKAEAERAQKAKEDSDRLKQEAEQKKKEDEERQKQETEKKAVEDAERQKQEMKRKEEEEAAKAKAEAESKDSQAKASGEASKDALEDGEVAEDKKPAPVPSGASSTSKDALRINTISMPPPSGLPSKMRPHRPGPLDLSGVAKQDITAPLPSALATARIIDDLGSVSYPDGILSPKIELNENAQPGKFRYDRDFLLQFMSICKEKPDSLPALDAIGIEPSEQNFSLSRGGSGRHRTSSTTGGPSRQNSMSFGPGPLGKQHFPTMGSFGTAPKTSEERFIASNPMRSISVSGGNPPFGRPAMTRTASQGGSGPLGSNRNRSRRGEKRGDGKGPGQPSQLTNVSTAGIMGLEPVAPLEKSQNAWAPGSIGKKAAVDPDSPEVVDRKVKSLLNKLTMEKFDSISDQIIAWANKSESEKDGRTLIQVIRLVFEKATDEAAWSEMYARLCRKMMERISAQVKDDGIKAQDGKPIAGGNLFRKYLLNRCQEDFERGWAAKDAAAAAASSKAATDNAAKENATKGEDGEEIALYSDEYYASQKAKRRGLGLIRFIGELFKLQMLTERIMHECVQKLVRNVENPEEEEIESLCKLLGTVGGILDANQKARTHMDVYFTRIKELAKTSNVSSRMQFMLQDVVELRTNGWVTRNQVAAPATIAQVHEAAAKEKAAQEKENYQRTLGMSRGGSKRGQDRGEAGPDGWTVQGGPAPVRPPPKAGDLSKFGTIGASKGSPITNFGPSSVFNKNKMESKRESISRTSSSSNMFSMLQASENAADAAASSGPAEPAPQRKKLILQPRTKGSADGEATPSESRVPSPTQAEAPAEMSEADAKRKLDEDLKEFKSIRNLDEGEEYFRSLPAAHHALLVDKFVSWAVESKEADAQLVADLFARGVSKSLCASNAFETGFATVAEFIGDIAIDAPKAPNYFATIVKASELGEEERSRIVEKSPDYEEQLRKLLL</sequence>
<feature type="compositionally biased region" description="Low complexity" evidence="8">
    <location>
        <begin position="378"/>
        <end position="388"/>
    </location>
</feature>
<dbReference type="SUPFAM" id="SSF101489">
    <property type="entry name" value="Eukaryotic initiation factor 4f subunit eIF4g, eIF4e-binding domain"/>
    <property type="match status" value="1"/>
</dbReference>
<feature type="compositionally biased region" description="Low complexity" evidence="8">
    <location>
        <begin position="92"/>
        <end position="112"/>
    </location>
</feature>
<dbReference type="STRING" id="1884261.A0A5C3R781"/>
<keyword evidence="11" id="KW-1185">Reference proteome</keyword>
<gene>
    <name evidence="10" type="ORF">BDV98DRAFT_538642</name>
</gene>
<feature type="region of interest" description="Disordered" evidence="8">
    <location>
        <begin position="1"/>
        <end position="300"/>
    </location>
</feature>
<feature type="compositionally biased region" description="Low complexity" evidence="8">
    <location>
        <begin position="331"/>
        <end position="350"/>
    </location>
</feature>
<keyword evidence="3" id="KW-0963">Cytoplasm</keyword>
<evidence type="ECO:0000256" key="2">
    <source>
        <dbReference type="ARBA" id="ARBA00005775"/>
    </source>
</evidence>
<feature type="compositionally biased region" description="Basic and acidic residues" evidence="8">
    <location>
        <begin position="1203"/>
        <end position="1213"/>
    </location>
</feature>
<dbReference type="GO" id="GO:0016281">
    <property type="term" value="C:eukaryotic translation initiation factor 4F complex"/>
    <property type="evidence" value="ECO:0007669"/>
    <property type="project" value="TreeGrafter"/>
</dbReference>
<feature type="domain" description="MI" evidence="9">
    <location>
        <begin position="1366"/>
        <end position="1487"/>
    </location>
</feature>
<feature type="compositionally biased region" description="Low complexity" evidence="8">
    <location>
        <begin position="1292"/>
        <end position="1320"/>
    </location>
</feature>
<feature type="compositionally biased region" description="Low complexity" evidence="8">
    <location>
        <begin position="218"/>
        <end position="230"/>
    </location>
</feature>
<feature type="compositionally biased region" description="Polar residues" evidence="8">
    <location>
        <begin position="1345"/>
        <end position="1355"/>
    </location>
</feature>
<dbReference type="Pfam" id="PF02854">
    <property type="entry name" value="MIF4G"/>
    <property type="match status" value="1"/>
</dbReference>
<feature type="compositionally biased region" description="Low complexity" evidence="8">
    <location>
        <begin position="22"/>
        <end position="39"/>
    </location>
</feature>
<feature type="compositionally biased region" description="Polar residues" evidence="8">
    <location>
        <begin position="1"/>
        <end position="10"/>
    </location>
</feature>
<keyword evidence="6" id="KW-0694">RNA-binding</keyword>
<dbReference type="SUPFAM" id="SSF48371">
    <property type="entry name" value="ARM repeat"/>
    <property type="match status" value="2"/>
</dbReference>
<feature type="region of interest" description="Disordered" evidence="8">
    <location>
        <begin position="316"/>
        <end position="682"/>
    </location>
</feature>
<feature type="compositionally biased region" description="Polar residues" evidence="8">
    <location>
        <begin position="1268"/>
        <end position="1280"/>
    </location>
</feature>
<feature type="region of interest" description="Disordered" evidence="8">
    <location>
        <begin position="1203"/>
        <end position="1371"/>
    </location>
</feature>
<feature type="compositionally biased region" description="Pro residues" evidence="8">
    <location>
        <begin position="351"/>
        <end position="367"/>
    </location>
</feature>
<dbReference type="InterPro" id="IPR022745">
    <property type="entry name" value="eIF4G1_eIF4E-bd"/>
</dbReference>
<evidence type="ECO:0000256" key="1">
    <source>
        <dbReference type="ARBA" id="ARBA00004496"/>
    </source>
</evidence>
<proteinExistence type="inferred from homology"/>
<dbReference type="InterPro" id="IPR016024">
    <property type="entry name" value="ARM-type_fold"/>
</dbReference>
<dbReference type="Pfam" id="PF12152">
    <property type="entry name" value="eIF_4G1"/>
    <property type="match status" value="1"/>
</dbReference>
<dbReference type="PANTHER" id="PTHR23253">
    <property type="entry name" value="EUKARYOTIC TRANSLATION INITIATION FACTOR 4 GAMMA"/>
    <property type="match status" value="1"/>
</dbReference>
<evidence type="ECO:0000256" key="7">
    <source>
        <dbReference type="ARBA" id="ARBA00022917"/>
    </source>
</evidence>
<keyword evidence="7" id="KW-0648">Protein biosynthesis</keyword>
<evidence type="ECO:0000313" key="10">
    <source>
        <dbReference type="EMBL" id="TFL07164.1"/>
    </source>
</evidence>
<evidence type="ECO:0000256" key="8">
    <source>
        <dbReference type="SAM" id="MobiDB-lite"/>
    </source>
</evidence>
<feature type="compositionally biased region" description="Polar residues" evidence="8">
    <location>
        <begin position="401"/>
        <end position="411"/>
    </location>
</feature>
<feature type="compositionally biased region" description="Pro residues" evidence="8">
    <location>
        <begin position="259"/>
        <end position="278"/>
    </location>
</feature>
<dbReference type="Proteomes" id="UP000305067">
    <property type="component" value="Unassembled WGS sequence"/>
</dbReference>
<dbReference type="Pfam" id="PF02847">
    <property type="entry name" value="MA3"/>
    <property type="match status" value="1"/>
</dbReference>
<dbReference type="EMBL" id="ML178814">
    <property type="protein sequence ID" value="TFL07164.1"/>
    <property type="molecule type" value="Genomic_DNA"/>
</dbReference>
<evidence type="ECO:0000256" key="3">
    <source>
        <dbReference type="ARBA" id="ARBA00022490"/>
    </source>
</evidence>
<accession>A0A5C3R781</accession>